<sequence length="111" mass="12534">MPSPWPCLAALFIYFPSPCMLPKHNGLNHDRLIIIARGFLSEQPPIPRSSGWRALHRLGSSVESPTWVWCVAVGWWMDNVLPATLQYGVYVTAFPATRLEVDAFLTGRLLR</sequence>
<reference evidence="1" key="2">
    <citation type="submission" date="2023-06" db="EMBL/GenBank/DDBJ databases">
        <authorList>
            <consortium name="Lawrence Berkeley National Laboratory"/>
            <person name="Haridas S."/>
            <person name="Hensen N."/>
            <person name="Bonometti L."/>
            <person name="Westerberg I."/>
            <person name="Brannstrom I.O."/>
            <person name="Guillou S."/>
            <person name="Cros-Aarteil S."/>
            <person name="Calhoun S."/>
            <person name="Kuo A."/>
            <person name="Mondo S."/>
            <person name="Pangilinan J."/>
            <person name="Riley R."/>
            <person name="LaButti K."/>
            <person name="Andreopoulos B."/>
            <person name="Lipzen A."/>
            <person name="Chen C."/>
            <person name="Yanf M."/>
            <person name="Daum C."/>
            <person name="Ng V."/>
            <person name="Clum A."/>
            <person name="Steindorff A."/>
            <person name="Ohm R."/>
            <person name="Martin F."/>
            <person name="Silar P."/>
            <person name="Natvig D."/>
            <person name="Lalanne C."/>
            <person name="Gautier V."/>
            <person name="Ament-velasquez S.L."/>
            <person name="Kruys A."/>
            <person name="Hutchinson M.I."/>
            <person name="Powell A.J."/>
            <person name="Barry K."/>
            <person name="Miller A.N."/>
            <person name="Grigoriev I.V."/>
            <person name="Debuchy R."/>
            <person name="Gladieux P."/>
            <person name="Thoren M.H."/>
            <person name="Johannesson H."/>
        </authorList>
    </citation>
    <scope>NUCLEOTIDE SEQUENCE</scope>
    <source>
        <strain evidence="1">CBS 232.78</strain>
    </source>
</reference>
<reference evidence="1" key="1">
    <citation type="journal article" date="2023" name="Mol. Phylogenet. Evol.">
        <title>Genome-scale phylogeny and comparative genomics of the fungal order Sordariales.</title>
        <authorList>
            <person name="Hensen N."/>
            <person name="Bonometti L."/>
            <person name="Westerberg I."/>
            <person name="Brannstrom I.O."/>
            <person name="Guillou S."/>
            <person name="Cros-Aarteil S."/>
            <person name="Calhoun S."/>
            <person name="Haridas S."/>
            <person name="Kuo A."/>
            <person name="Mondo S."/>
            <person name="Pangilinan J."/>
            <person name="Riley R."/>
            <person name="LaButti K."/>
            <person name="Andreopoulos B."/>
            <person name="Lipzen A."/>
            <person name="Chen C."/>
            <person name="Yan M."/>
            <person name="Daum C."/>
            <person name="Ng V."/>
            <person name="Clum A."/>
            <person name="Steindorff A."/>
            <person name="Ohm R.A."/>
            <person name="Martin F."/>
            <person name="Silar P."/>
            <person name="Natvig D.O."/>
            <person name="Lalanne C."/>
            <person name="Gautier V."/>
            <person name="Ament-Velasquez S.L."/>
            <person name="Kruys A."/>
            <person name="Hutchinson M.I."/>
            <person name="Powell A.J."/>
            <person name="Barry K."/>
            <person name="Miller A.N."/>
            <person name="Grigoriev I.V."/>
            <person name="Debuchy R."/>
            <person name="Gladieux P."/>
            <person name="Hiltunen Thoren M."/>
            <person name="Johannesson H."/>
        </authorList>
    </citation>
    <scope>NUCLEOTIDE SEQUENCE</scope>
    <source>
        <strain evidence="1">CBS 232.78</strain>
    </source>
</reference>
<gene>
    <name evidence="1" type="ORF">B0H63DRAFT_489399</name>
</gene>
<protein>
    <submittedName>
        <fullName evidence="1">Uncharacterized protein</fullName>
    </submittedName>
</protein>
<evidence type="ECO:0000313" key="1">
    <source>
        <dbReference type="EMBL" id="KAK3367550.1"/>
    </source>
</evidence>
<evidence type="ECO:0000313" key="2">
    <source>
        <dbReference type="Proteomes" id="UP001285441"/>
    </source>
</evidence>
<proteinExistence type="predicted"/>
<dbReference type="EMBL" id="JAULSW010000011">
    <property type="protein sequence ID" value="KAK3367550.1"/>
    <property type="molecule type" value="Genomic_DNA"/>
</dbReference>
<dbReference type="AlphaFoldDB" id="A0AAE0K0R5"/>
<accession>A0AAE0K0R5</accession>
<organism evidence="1 2">
    <name type="scientific">Podospora didyma</name>
    <dbReference type="NCBI Taxonomy" id="330526"/>
    <lineage>
        <taxon>Eukaryota</taxon>
        <taxon>Fungi</taxon>
        <taxon>Dikarya</taxon>
        <taxon>Ascomycota</taxon>
        <taxon>Pezizomycotina</taxon>
        <taxon>Sordariomycetes</taxon>
        <taxon>Sordariomycetidae</taxon>
        <taxon>Sordariales</taxon>
        <taxon>Podosporaceae</taxon>
        <taxon>Podospora</taxon>
    </lineage>
</organism>
<name>A0AAE0K0R5_9PEZI</name>
<keyword evidence="2" id="KW-1185">Reference proteome</keyword>
<dbReference type="Proteomes" id="UP001285441">
    <property type="component" value="Unassembled WGS sequence"/>
</dbReference>
<comment type="caution">
    <text evidence="1">The sequence shown here is derived from an EMBL/GenBank/DDBJ whole genome shotgun (WGS) entry which is preliminary data.</text>
</comment>